<feature type="transmembrane region" description="Helical" evidence="6">
    <location>
        <begin position="139"/>
        <end position="158"/>
    </location>
</feature>
<feature type="transmembrane region" description="Helical" evidence="6">
    <location>
        <begin position="116"/>
        <end position="133"/>
    </location>
</feature>
<dbReference type="PANTHER" id="PTHR42829:SF2">
    <property type="entry name" value="NADH-UBIQUINONE OXIDOREDUCTASE CHAIN 5"/>
    <property type="match status" value="1"/>
</dbReference>
<feature type="transmembrane region" description="Helical" evidence="6">
    <location>
        <begin position="27"/>
        <end position="47"/>
    </location>
</feature>
<dbReference type="EMBL" id="JAIOIU010000134">
    <property type="protein sequence ID" value="MBZ0160581.1"/>
    <property type="molecule type" value="Genomic_DNA"/>
</dbReference>
<keyword evidence="2 5" id="KW-0812">Transmembrane</keyword>
<feature type="transmembrane region" description="Helical" evidence="6">
    <location>
        <begin position="86"/>
        <end position="104"/>
    </location>
</feature>
<evidence type="ECO:0000256" key="5">
    <source>
        <dbReference type="RuleBase" id="RU000320"/>
    </source>
</evidence>
<feature type="transmembrane region" description="Helical" evidence="6">
    <location>
        <begin position="507"/>
        <end position="530"/>
    </location>
</feature>
<keyword evidence="3 6" id="KW-1133">Transmembrane helix</keyword>
<dbReference type="PANTHER" id="PTHR42829">
    <property type="entry name" value="NADH-UBIQUINONE OXIDOREDUCTASE CHAIN 5"/>
    <property type="match status" value="1"/>
</dbReference>
<dbReference type="AlphaFoldDB" id="A0AAJ1ALB8"/>
<dbReference type="GO" id="GO:0003954">
    <property type="term" value="F:NADH dehydrogenase activity"/>
    <property type="evidence" value="ECO:0007669"/>
    <property type="project" value="TreeGrafter"/>
</dbReference>
<feature type="transmembrane region" description="Helical" evidence="6">
    <location>
        <begin position="339"/>
        <end position="357"/>
    </location>
</feature>
<dbReference type="GO" id="GO:0042773">
    <property type="term" value="P:ATP synthesis coupled electron transport"/>
    <property type="evidence" value="ECO:0007669"/>
    <property type="project" value="InterPro"/>
</dbReference>
<dbReference type="InterPro" id="IPR001516">
    <property type="entry name" value="Proton_antipo_N"/>
</dbReference>
<keyword evidence="4 6" id="KW-0472">Membrane</keyword>
<dbReference type="GO" id="GO:0015990">
    <property type="term" value="P:electron transport coupled proton transport"/>
    <property type="evidence" value="ECO:0007669"/>
    <property type="project" value="TreeGrafter"/>
</dbReference>
<dbReference type="NCBIfam" id="TIGR01974">
    <property type="entry name" value="NDH_I_L"/>
    <property type="match status" value="1"/>
</dbReference>
<dbReference type="InterPro" id="IPR018393">
    <property type="entry name" value="NADHpl_OxRdtase_5_subgr"/>
</dbReference>
<accession>A0AAJ1ALB8</accession>
<feature type="transmembrane region" description="Helical" evidence="6">
    <location>
        <begin position="609"/>
        <end position="629"/>
    </location>
</feature>
<evidence type="ECO:0000313" key="10">
    <source>
        <dbReference type="Proteomes" id="UP001197609"/>
    </source>
</evidence>
<dbReference type="GO" id="GO:0016020">
    <property type="term" value="C:membrane"/>
    <property type="evidence" value="ECO:0007669"/>
    <property type="project" value="UniProtKB-SubCell"/>
</dbReference>
<dbReference type="Pfam" id="PF00662">
    <property type="entry name" value="Proton_antipo_N"/>
    <property type="match status" value="1"/>
</dbReference>
<feature type="domain" description="NADH:quinone oxidoreductase/Mrp antiporter transmembrane" evidence="7">
    <location>
        <begin position="133"/>
        <end position="421"/>
    </location>
</feature>
<dbReference type="Proteomes" id="UP001197609">
    <property type="component" value="Unassembled WGS sequence"/>
</dbReference>
<dbReference type="PRINTS" id="PR01434">
    <property type="entry name" value="NADHDHGNASE5"/>
</dbReference>
<dbReference type="GO" id="GO:0012505">
    <property type="term" value="C:endomembrane system"/>
    <property type="evidence" value="ECO:0007669"/>
    <property type="project" value="UniProtKB-SubCell"/>
</dbReference>
<dbReference type="PRINTS" id="PR01435">
    <property type="entry name" value="NPOXDRDTASE5"/>
</dbReference>
<gene>
    <name evidence="9" type="primary">nuoL</name>
    <name evidence="9" type="ORF">K8G79_10680</name>
</gene>
<feature type="transmembrane region" description="Helical" evidence="6">
    <location>
        <begin position="455"/>
        <end position="476"/>
    </location>
</feature>
<evidence type="ECO:0000259" key="8">
    <source>
        <dbReference type="Pfam" id="PF00662"/>
    </source>
</evidence>
<evidence type="ECO:0000256" key="1">
    <source>
        <dbReference type="ARBA" id="ARBA00004127"/>
    </source>
</evidence>
<evidence type="ECO:0000256" key="4">
    <source>
        <dbReference type="ARBA" id="ARBA00023136"/>
    </source>
</evidence>
<comment type="subcellular location">
    <subcellularLocation>
        <location evidence="1">Endomembrane system</location>
        <topology evidence="1">Multi-pass membrane protein</topology>
    </subcellularLocation>
    <subcellularLocation>
        <location evidence="5">Membrane</location>
        <topology evidence="5">Multi-pass membrane protein</topology>
    </subcellularLocation>
</comment>
<dbReference type="NCBIfam" id="NF005141">
    <property type="entry name" value="PRK06590.1"/>
    <property type="match status" value="1"/>
</dbReference>
<reference evidence="9 10" key="1">
    <citation type="journal article" date="2021" name="bioRxiv">
        <title>Unraveling nitrogen, sulfur and carbon metabolic pathways and microbial community transcriptional responses to substrate deprivation and toxicity stresses in a bioreactor mimicking anoxic brackish coastal sediment conditions.</title>
        <authorList>
            <person name="Martins P.D."/>
            <person name="Echeveste M.J."/>
            <person name="Arshad A."/>
            <person name="Kurth J."/>
            <person name="Ouboter H."/>
            <person name="Jetten M.S.M."/>
            <person name="Welte C.U."/>
        </authorList>
    </citation>
    <scope>NUCLEOTIDE SEQUENCE [LARGE SCALE GENOMIC DNA]</scope>
    <source>
        <strain evidence="9">MAG_38</strain>
    </source>
</reference>
<protein>
    <submittedName>
        <fullName evidence="9">NADH-quinone oxidoreductase subunit L</fullName>
    </submittedName>
</protein>
<dbReference type="InterPro" id="IPR001750">
    <property type="entry name" value="ND/Mrp_TM"/>
</dbReference>
<evidence type="ECO:0000259" key="7">
    <source>
        <dbReference type="Pfam" id="PF00361"/>
    </source>
</evidence>
<comment type="caution">
    <text evidence="9">The sequence shown here is derived from an EMBL/GenBank/DDBJ whole genome shotgun (WGS) entry which is preliminary data.</text>
</comment>
<organism evidence="9 10">
    <name type="scientific">Candidatus Methylomirabilis tolerans</name>
    <dbReference type="NCBI Taxonomy" id="3123416"/>
    <lineage>
        <taxon>Bacteria</taxon>
        <taxon>Candidatus Methylomirabilota</taxon>
        <taxon>Candidatus Methylomirabilia</taxon>
        <taxon>Candidatus Methylomirabilales</taxon>
        <taxon>Candidatus Methylomirabilaceae</taxon>
        <taxon>Candidatus Methylomirabilis</taxon>
    </lineage>
</organism>
<feature type="transmembrane region" description="Helical" evidence="6">
    <location>
        <begin position="412"/>
        <end position="434"/>
    </location>
</feature>
<evidence type="ECO:0000313" key="9">
    <source>
        <dbReference type="EMBL" id="MBZ0160581.1"/>
    </source>
</evidence>
<dbReference type="Gene3D" id="1.20.5.2700">
    <property type="match status" value="1"/>
</dbReference>
<feature type="transmembrane region" description="Helical" evidence="6">
    <location>
        <begin position="207"/>
        <end position="228"/>
    </location>
</feature>
<name>A0AAJ1ALB8_9BACT</name>
<dbReference type="InterPro" id="IPR003945">
    <property type="entry name" value="NU5C-like"/>
</dbReference>
<feature type="transmembrane region" description="Helical" evidence="6">
    <location>
        <begin position="307"/>
        <end position="333"/>
    </location>
</feature>
<feature type="transmembrane region" description="Helical" evidence="6">
    <location>
        <begin position="179"/>
        <end position="201"/>
    </location>
</feature>
<proteinExistence type="predicted"/>
<feature type="domain" description="NADH-Ubiquinone oxidoreductase (complex I) chain 5 N-terminal" evidence="8">
    <location>
        <begin position="67"/>
        <end position="117"/>
    </location>
</feature>
<dbReference type="Pfam" id="PF00361">
    <property type="entry name" value="Proton_antipo_M"/>
    <property type="match status" value="1"/>
</dbReference>
<feature type="transmembrane region" description="Helical" evidence="6">
    <location>
        <begin position="378"/>
        <end position="397"/>
    </location>
</feature>
<feature type="transmembrane region" description="Helical" evidence="6">
    <location>
        <begin position="282"/>
        <end position="300"/>
    </location>
</feature>
<evidence type="ECO:0000256" key="2">
    <source>
        <dbReference type="ARBA" id="ARBA00022692"/>
    </source>
</evidence>
<dbReference type="GO" id="GO:0008137">
    <property type="term" value="F:NADH dehydrogenase (ubiquinone) activity"/>
    <property type="evidence" value="ECO:0007669"/>
    <property type="project" value="InterPro"/>
</dbReference>
<evidence type="ECO:0000256" key="3">
    <source>
        <dbReference type="ARBA" id="ARBA00022989"/>
    </source>
</evidence>
<evidence type="ECO:0000256" key="6">
    <source>
        <dbReference type="SAM" id="Phobius"/>
    </source>
</evidence>
<sequence length="631" mass="67706">MIWLIPIIPLAGSLVVGLMGRRISRGLATGIACGAPSLSLLLSLMAFTRLLQMPTDERLLRSSLGSWIASGDFSVSFGFLFDPLSAIMSLVVCGVGLLIHIYSIGYMGEDRDYHRFFSLLNLFLAEMLILVLADNYLLLFVGWEGVGLCSYLLIGFWFDRPAAASAGTKAFLVNRIGDGAMVVGMIWMILLFGSLDFQTVFAEAPTLLAYGSITALLLTLLLFVGATGKSAQLPLYVWLPDAMEGPTPVSALIHAATMVTAGVYLVARSAPLFQLAPVTLEIVAWVGGLTALYAASIALVQTDIKRIIAYSTISQLGYMFLGLGVGAYAAGIFHLMTHAFFKALLFLSAGSVIHALAGEQDIRKMGGLRKSLRVTATSFLVGALANAGIVPFAGFWSKDEILAAVYGSGHRLLWVIGAMTAAGTALYMFRLYFLAFEGKSRLDAHTLSHLHEAPWSMRLPLVLLALGSATVGFVGVPPGSGLLQRFLDSVFPVAAHEGGSAPPLFEILLAIVVLVMAVGGIAIAFRYCLLNPERSEALARQYPTLYRTLLHKYWVDELYDKVVIHPIVTSARAVSESFDTRIVDGSVNGIAMLTTRAGSLLRRLHTGHVSAYILSILIGAVALLGYLAFSG</sequence>
<feature type="transmembrane region" description="Helical" evidence="6">
    <location>
        <begin position="249"/>
        <end position="267"/>
    </location>
</feature>